<name>A0A3A3A6G0_9EURO</name>
<evidence type="ECO:0000256" key="1">
    <source>
        <dbReference type="SAM" id="MobiDB-lite"/>
    </source>
</evidence>
<feature type="region of interest" description="Disordered" evidence="1">
    <location>
        <begin position="84"/>
        <end position="147"/>
    </location>
</feature>
<organism evidence="2 3">
    <name type="scientific">Aspergillus sclerotialis</name>
    <dbReference type="NCBI Taxonomy" id="2070753"/>
    <lineage>
        <taxon>Eukaryota</taxon>
        <taxon>Fungi</taxon>
        <taxon>Dikarya</taxon>
        <taxon>Ascomycota</taxon>
        <taxon>Pezizomycotina</taxon>
        <taxon>Eurotiomycetes</taxon>
        <taxon>Eurotiomycetidae</taxon>
        <taxon>Eurotiales</taxon>
        <taxon>Aspergillaceae</taxon>
        <taxon>Aspergillus</taxon>
        <taxon>Aspergillus subgen. Polypaecilum</taxon>
    </lineage>
</organism>
<feature type="region of interest" description="Disordered" evidence="1">
    <location>
        <begin position="1"/>
        <end position="24"/>
    </location>
</feature>
<dbReference type="OrthoDB" id="5369511at2759"/>
<accession>A0A3A3A6G0</accession>
<evidence type="ECO:0000313" key="3">
    <source>
        <dbReference type="Proteomes" id="UP000266188"/>
    </source>
</evidence>
<reference evidence="3" key="1">
    <citation type="submission" date="2017-02" db="EMBL/GenBank/DDBJ databases">
        <authorList>
            <person name="Tafer H."/>
            <person name="Lopandic K."/>
        </authorList>
    </citation>
    <scope>NUCLEOTIDE SEQUENCE [LARGE SCALE GENOMIC DNA]</scope>
    <source>
        <strain evidence="3">CBS 366.77</strain>
    </source>
</reference>
<keyword evidence="3" id="KW-1185">Reference proteome</keyword>
<sequence length="324" mass="36376">MAQQSSFRGTSADASTLYQPSAQRTFPTHKGFEAMDVEAAQMASYHSPNGFQAPYNGTPVASDSSSSIPNALAHTSFSAVGLNNPSDVYQERPHPCTAPGTFNNAKPLESTGHAPVRHSHSNAGGRGRNTHQSNSQRRPHNRDGFENRHQYLRMPSPRTIKAQAAELPQLPTNLDASEQDHILNAVNDRLSQCVFDFVAKYQFPIPLERDKREVQCPSDREWTEWVQLLKKLATKRRIPADILYNGQIKQLITILESSLEMRHAAKHQSRPIKDDRNVLQLISAGTQVAKILQDATAMNYLNCLYVETERIVYERQSHRVYSDS</sequence>
<protein>
    <submittedName>
        <fullName evidence="2">Uncharacterized protein</fullName>
    </submittedName>
</protein>
<proteinExistence type="predicted"/>
<gene>
    <name evidence="2" type="ORF">PHISCL_02115</name>
</gene>
<evidence type="ECO:0000313" key="2">
    <source>
        <dbReference type="EMBL" id="RJE25575.1"/>
    </source>
</evidence>
<comment type="caution">
    <text evidence="2">The sequence shown here is derived from an EMBL/GenBank/DDBJ whole genome shotgun (WGS) entry which is preliminary data.</text>
</comment>
<dbReference type="AlphaFoldDB" id="A0A3A3A6G0"/>
<dbReference type="Proteomes" id="UP000266188">
    <property type="component" value="Unassembled WGS sequence"/>
</dbReference>
<dbReference type="EMBL" id="MVGC01000044">
    <property type="protein sequence ID" value="RJE25575.1"/>
    <property type="molecule type" value="Genomic_DNA"/>
</dbReference>
<dbReference type="STRING" id="2070753.A0A3A3A6G0"/>